<proteinExistence type="predicted"/>
<keyword evidence="2" id="KW-0695">RNA-directed DNA polymerase</keyword>
<protein>
    <submittedName>
        <fullName evidence="2">Reverse transcriptase</fullName>
    </submittedName>
</protein>
<dbReference type="AlphaFoldDB" id="O49252"/>
<reference evidence="2" key="1">
    <citation type="journal article" date="1998" name="Genome">
        <title>Characterisation and physical localisation of Ty1-copia-like retrotransposons in four Alstroemeria species.</title>
        <authorList>
            <person name="Kuipers A.G.J."/>
            <person name="Heslop-Harrison J.S."/>
            <person name="Jacobsen E."/>
        </authorList>
    </citation>
    <scope>NUCLEOTIDE SEQUENCE</scope>
    <source>
        <strain evidence="2">AR-4/S</strain>
        <tissue evidence="2">Young leaves</tissue>
    </source>
</reference>
<keyword evidence="2" id="KW-0808">Transferase</keyword>
<organism evidence="2">
    <name type="scientific">Alstroemeria pelegrina</name>
    <name type="common">Peruvian lily</name>
    <dbReference type="NCBI Taxonomy" id="71826"/>
    <lineage>
        <taxon>Eukaryota</taxon>
        <taxon>Viridiplantae</taxon>
        <taxon>Streptophyta</taxon>
        <taxon>Embryophyta</taxon>
        <taxon>Tracheophyta</taxon>
        <taxon>Spermatophyta</taxon>
        <taxon>Magnoliopsida</taxon>
        <taxon>Liliopsida</taxon>
        <taxon>Liliales</taxon>
        <taxon>Alstroemeriaceae</taxon>
        <taxon>Alstroemeria</taxon>
    </lineage>
</organism>
<evidence type="ECO:0000259" key="1">
    <source>
        <dbReference type="Pfam" id="PF07727"/>
    </source>
</evidence>
<dbReference type="EMBL" id="AJ223549">
    <property type="protein sequence ID" value="CAA11432.1"/>
    <property type="molecule type" value="Genomic_DNA"/>
</dbReference>
<feature type="non-terminal residue" evidence="2">
    <location>
        <position position="1"/>
    </location>
</feature>
<sequence>GVSTRRVRGGAVHEAASSFEDKGEEKLMCRLKKSLYGLKQASRQWYLKFDSFMRKRGFQHCEGNHCVYVNKYANGDIVYLSLYVDDM</sequence>
<accession>O49252</accession>
<feature type="domain" description="Reverse transcriptase Ty1/copia-type" evidence="1">
    <location>
        <begin position="18"/>
        <end position="87"/>
    </location>
</feature>
<dbReference type="GO" id="GO:0003964">
    <property type="term" value="F:RNA-directed DNA polymerase activity"/>
    <property type="evidence" value="ECO:0007669"/>
    <property type="project" value="UniProtKB-KW"/>
</dbReference>
<evidence type="ECO:0000313" key="2">
    <source>
        <dbReference type="EMBL" id="CAA11432.1"/>
    </source>
</evidence>
<feature type="non-terminal residue" evidence="2">
    <location>
        <position position="87"/>
    </location>
</feature>
<keyword evidence="2" id="KW-0548">Nucleotidyltransferase</keyword>
<dbReference type="InterPro" id="IPR013103">
    <property type="entry name" value="RVT_2"/>
</dbReference>
<dbReference type="Pfam" id="PF07727">
    <property type="entry name" value="RVT_2"/>
    <property type="match status" value="1"/>
</dbReference>
<name>O49252_ALSPE</name>